<comment type="catalytic activity">
    <reaction evidence="18">
        <text>L-seryl-[protein] + ATP = O-phospho-L-seryl-[protein] + ADP + H(+)</text>
        <dbReference type="Rhea" id="RHEA:17989"/>
        <dbReference type="Rhea" id="RHEA-COMP:9863"/>
        <dbReference type="Rhea" id="RHEA-COMP:11604"/>
        <dbReference type="ChEBI" id="CHEBI:15378"/>
        <dbReference type="ChEBI" id="CHEBI:29999"/>
        <dbReference type="ChEBI" id="CHEBI:30616"/>
        <dbReference type="ChEBI" id="CHEBI:83421"/>
        <dbReference type="ChEBI" id="CHEBI:456216"/>
        <dbReference type="EC" id="2.7.11.1"/>
    </reaction>
</comment>
<evidence type="ECO:0000256" key="3">
    <source>
        <dbReference type="ARBA" id="ARBA00010217"/>
    </source>
</evidence>
<evidence type="ECO:0000256" key="17">
    <source>
        <dbReference type="ARBA" id="ARBA00047899"/>
    </source>
</evidence>
<dbReference type="InterPro" id="IPR047117">
    <property type="entry name" value="PERK1-13-like"/>
</dbReference>
<keyword evidence="12 19" id="KW-0067">ATP-binding</keyword>
<evidence type="ECO:0000256" key="13">
    <source>
        <dbReference type="ARBA" id="ARBA00022989"/>
    </source>
</evidence>
<keyword evidence="5" id="KW-1003">Cell membrane</keyword>
<dbReference type="SMART" id="SM00220">
    <property type="entry name" value="S_TKc"/>
    <property type="match status" value="1"/>
</dbReference>
<comment type="catalytic activity">
    <reaction evidence="17">
        <text>L-threonyl-[protein] + ATP = O-phospho-L-threonyl-[protein] + ADP + H(+)</text>
        <dbReference type="Rhea" id="RHEA:46608"/>
        <dbReference type="Rhea" id="RHEA-COMP:11060"/>
        <dbReference type="Rhea" id="RHEA-COMP:11605"/>
        <dbReference type="ChEBI" id="CHEBI:15378"/>
        <dbReference type="ChEBI" id="CHEBI:30013"/>
        <dbReference type="ChEBI" id="CHEBI:30616"/>
        <dbReference type="ChEBI" id="CHEBI:61977"/>
        <dbReference type="ChEBI" id="CHEBI:456216"/>
        <dbReference type="EC" id="2.7.11.1"/>
    </reaction>
</comment>
<dbReference type="Gene3D" id="1.10.510.10">
    <property type="entry name" value="Transferase(Phosphotransferase) domain 1"/>
    <property type="match status" value="2"/>
</dbReference>
<dbReference type="Pfam" id="PF07714">
    <property type="entry name" value="PK_Tyr_Ser-Thr"/>
    <property type="match status" value="2"/>
</dbReference>
<dbReference type="GO" id="GO:0005524">
    <property type="term" value="F:ATP binding"/>
    <property type="evidence" value="ECO:0007669"/>
    <property type="project" value="UniProtKB-UniRule"/>
</dbReference>
<evidence type="ECO:0000256" key="18">
    <source>
        <dbReference type="ARBA" id="ARBA00048679"/>
    </source>
</evidence>
<reference evidence="22 23" key="1">
    <citation type="submission" date="2024-06" db="EMBL/GenBank/DDBJ databases">
        <title>A chromosome level genome sequence of Diviner's sage (Salvia divinorum).</title>
        <authorList>
            <person name="Ford S.A."/>
            <person name="Ro D.-K."/>
            <person name="Ness R.W."/>
            <person name="Phillips M.A."/>
        </authorList>
    </citation>
    <scope>NUCLEOTIDE SEQUENCE [LARGE SCALE GENOMIC DNA]</scope>
    <source>
        <strain evidence="22">SAF-2024a</strain>
        <tissue evidence="22">Leaf</tissue>
    </source>
</reference>
<dbReference type="InterPro" id="IPR011009">
    <property type="entry name" value="Kinase-like_dom_sf"/>
</dbReference>
<comment type="similarity">
    <text evidence="3">In the C-terminal section; belongs to the protein kinase superfamily. Ser/Thr protein kinase family.</text>
</comment>
<dbReference type="Proteomes" id="UP001567538">
    <property type="component" value="Unassembled WGS sequence"/>
</dbReference>
<feature type="domain" description="Protein kinase" evidence="21">
    <location>
        <begin position="25"/>
        <end position="296"/>
    </location>
</feature>
<keyword evidence="16" id="KW-0325">Glycoprotein</keyword>
<dbReference type="SUPFAM" id="SSF56112">
    <property type="entry name" value="Protein kinase-like (PK-like)"/>
    <property type="match status" value="2"/>
</dbReference>
<evidence type="ECO:0000256" key="2">
    <source>
        <dbReference type="ARBA" id="ARBA00008536"/>
    </source>
</evidence>
<keyword evidence="13" id="KW-1133">Transmembrane helix</keyword>
<dbReference type="GO" id="GO:0002229">
    <property type="term" value="P:defense response to oomycetes"/>
    <property type="evidence" value="ECO:0007669"/>
    <property type="project" value="UniProtKB-ARBA"/>
</dbReference>
<evidence type="ECO:0000256" key="6">
    <source>
        <dbReference type="ARBA" id="ARBA00022527"/>
    </source>
</evidence>
<evidence type="ECO:0000256" key="19">
    <source>
        <dbReference type="PROSITE-ProRule" id="PRU10141"/>
    </source>
</evidence>
<comment type="similarity">
    <text evidence="2">In the N-terminal section; belongs to the leguminous lectin family.</text>
</comment>
<evidence type="ECO:0000256" key="8">
    <source>
        <dbReference type="ARBA" id="ARBA00022692"/>
    </source>
</evidence>
<feature type="domain" description="Protein kinase" evidence="21">
    <location>
        <begin position="309"/>
        <end position="572"/>
    </location>
</feature>
<keyword evidence="11 22" id="KW-0418">Kinase</keyword>
<evidence type="ECO:0000313" key="22">
    <source>
        <dbReference type="EMBL" id="KAL1542014.1"/>
    </source>
</evidence>
<keyword evidence="10 19" id="KW-0547">Nucleotide-binding</keyword>
<evidence type="ECO:0000256" key="14">
    <source>
        <dbReference type="ARBA" id="ARBA00023136"/>
    </source>
</evidence>
<evidence type="ECO:0000256" key="5">
    <source>
        <dbReference type="ARBA" id="ARBA00022475"/>
    </source>
</evidence>
<organism evidence="22 23">
    <name type="scientific">Salvia divinorum</name>
    <name type="common">Maria pastora</name>
    <name type="synonym">Diviner's sage</name>
    <dbReference type="NCBI Taxonomy" id="28513"/>
    <lineage>
        <taxon>Eukaryota</taxon>
        <taxon>Viridiplantae</taxon>
        <taxon>Streptophyta</taxon>
        <taxon>Embryophyta</taxon>
        <taxon>Tracheophyta</taxon>
        <taxon>Spermatophyta</taxon>
        <taxon>Magnoliopsida</taxon>
        <taxon>eudicotyledons</taxon>
        <taxon>Gunneridae</taxon>
        <taxon>Pentapetalae</taxon>
        <taxon>asterids</taxon>
        <taxon>lamiids</taxon>
        <taxon>Lamiales</taxon>
        <taxon>Lamiaceae</taxon>
        <taxon>Nepetoideae</taxon>
        <taxon>Mentheae</taxon>
        <taxon>Salviinae</taxon>
        <taxon>Salvia</taxon>
        <taxon>Salvia subgen. Calosphace</taxon>
    </lineage>
</organism>
<evidence type="ECO:0000256" key="16">
    <source>
        <dbReference type="ARBA" id="ARBA00023180"/>
    </source>
</evidence>
<comment type="caution">
    <text evidence="22">The sequence shown here is derived from an EMBL/GenBank/DDBJ whole genome shotgun (WGS) entry which is preliminary data.</text>
</comment>
<dbReference type="InterPro" id="IPR008271">
    <property type="entry name" value="Ser/Thr_kinase_AS"/>
</dbReference>
<keyword evidence="14" id="KW-0472">Membrane</keyword>
<protein>
    <recommendedName>
        <fullName evidence="4">non-specific serine/threonine protein kinase</fullName>
        <ecNumber evidence="4">2.7.11.1</ecNumber>
    </recommendedName>
</protein>
<gene>
    <name evidence="22" type="ORF">AAHA92_26155</name>
</gene>
<dbReference type="EC" id="2.7.11.1" evidence="4"/>
<evidence type="ECO:0000256" key="7">
    <source>
        <dbReference type="ARBA" id="ARBA00022679"/>
    </source>
</evidence>
<feature type="region of interest" description="Disordered" evidence="20">
    <location>
        <begin position="554"/>
        <end position="582"/>
    </location>
</feature>
<dbReference type="InterPro" id="IPR000719">
    <property type="entry name" value="Prot_kinase_dom"/>
</dbReference>
<evidence type="ECO:0000256" key="10">
    <source>
        <dbReference type="ARBA" id="ARBA00022741"/>
    </source>
</evidence>
<evidence type="ECO:0000259" key="21">
    <source>
        <dbReference type="PROSITE" id="PS50011"/>
    </source>
</evidence>
<dbReference type="GO" id="GO:0004674">
    <property type="term" value="F:protein serine/threonine kinase activity"/>
    <property type="evidence" value="ECO:0007669"/>
    <property type="project" value="UniProtKB-KW"/>
</dbReference>
<evidence type="ECO:0000256" key="11">
    <source>
        <dbReference type="ARBA" id="ARBA00022777"/>
    </source>
</evidence>
<keyword evidence="23" id="KW-1185">Reference proteome</keyword>
<dbReference type="GO" id="GO:0005886">
    <property type="term" value="C:plasma membrane"/>
    <property type="evidence" value="ECO:0007669"/>
    <property type="project" value="UniProtKB-SubCell"/>
</dbReference>
<feature type="binding site" evidence="19">
    <location>
        <position position="56"/>
    </location>
    <ligand>
        <name>ATP</name>
        <dbReference type="ChEBI" id="CHEBI:30616"/>
    </ligand>
</feature>
<dbReference type="PANTHER" id="PTHR47982:SF70">
    <property type="entry name" value="PROTEIN KINASE SUPERFAMILY PROTEIN"/>
    <property type="match status" value="1"/>
</dbReference>
<dbReference type="PROSITE" id="PS00108">
    <property type="entry name" value="PROTEIN_KINASE_ST"/>
    <property type="match status" value="1"/>
</dbReference>
<comment type="subcellular location">
    <subcellularLocation>
        <location evidence="1">Cell membrane</location>
        <topology evidence="1">Single-pass type I membrane protein</topology>
    </subcellularLocation>
</comment>
<evidence type="ECO:0000256" key="1">
    <source>
        <dbReference type="ARBA" id="ARBA00004251"/>
    </source>
</evidence>
<dbReference type="EMBL" id="JBEAFC010000009">
    <property type="protein sequence ID" value="KAL1542014.1"/>
    <property type="molecule type" value="Genomic_DNA"/>
</dbReference>
<keyword evidence="8" id="KW-0812">Transmembrane</keyword>
<sequence length="582" mass="65238">MGSSFSFLRPQRPKFSQAEIRLATKNFSEVIGTGGFGRVYKGSIVIDDGRTDVAVKRRHELSLQGQAEFIKEIETLTEIRHRNIVSLIGYCDEKGDMILIYEYVANHSLKHHLNRSREGGASLTWRQRVNILIGAARGLCYLHEHTPNSSIIHRDVKSANILVDEKFEAKVADFGLARHVGFDISQVSTLPRGTDGYEDPHHRSSGGKLTRASDTYAFGVVVLEVLSGRKALDGLVYLSNWDFDREAREIVDSNVSGNISDRSLEICYDVAKTCLRYEPQQRPKMSEVLTRLESALVGLEQEVAKEEILSMTTNFSTPCGRNVFRGTLATGQVVAIKMLDSNLSHQEFLTKVSTISGLKHENVVKLLHYCVDDDLRALVYEFAPRGSLQDIFNGGRGAESLSWSQRIRIGVGVARGLCYLHQKNLMHYMIISNHVLLSDDGIVKITDTHLFTQSPSVGSYEGSDYGAPTERPLVKRKKTGVYSFGVVLLELLTGSSPFDPTERIEWTKHIPPLVKRLVRKEYVHDIIDAKLKADYSPRAAEKMAEIVHSCLRRSSDPRPEMSEILGSLEELLPQDSESRSYN</sequence>
<keyword evidence="9" id="KW-0732">Signal</keyword>
<dbReference type="FunFam" id="3.30.200.20:FF:000039">
    <property type="entry name" value="receptor-like protein kinase FERONIA"/>
    <property type="match status" value="1"/>
</dbReference>
<keyword evidence="7 22" id="KW-0808">Transferase</keyword>
<evidence type="ECO:0000256" key="9">
    <source>
        <dbReference type="ARBA" id="ARBA00022729"/>
    </source>
</evidence>
<evidence type="ECO:0000256" key="12">
    <source>
        <dbReference type="ARBA" id="ARBA00022840"/>
    </source>
</evidence>
<dbReference type="AlphaFoldDB" id="A0ABD1GD04"/>
<evidence type="ECO:0000313" key="23">
    <source>
        <dbReference type="Proteomes" id="UP001567538"/>
    </source>
</evidence>
<keyword evidence="6 22" id="KW-0723">Serine/threonine-protein kinase</keyword>
<dbReference type="InterPro" id="IPR001245">
    <property type="entry name" value="Ser-Thr/Tyr_kinase_cat_dom"/>
</dbReference>
<name>A0ABD1GD04_SALDI</name>
<proteinExistence type="inferred from homology"/>
<dbReference type="InterPro" id="IPR017441">
    <property type="entry name" value="Protein_kinase_ATP_BS"/>
</dbReference>
<dbReference type="FunFam" id="1.10.510.10:FF:000240">
    <property type="entry name" value="Lectin-domain containing receptor kinase A4.3"/>
    <property type="match status" value="1"/>
</dbReference>
<evidence type="ECO:0000256" key="4">
    <source>
        <dbReference type="ARBA" id="ARBA00012513"/>
    </source>
</evidence>
<keyword evidence="15" id="KW-0675">Receptor</keyword>
<dbReference type="PROSITE" id="PS00107">
    <property type="entry name" value="PROTEIN_KINASE_ATP"/>
    <property type="match status" value="1"/>
</dbReference>
<evidence type="ECO:0000256" key="15">
    <source>
        <dbReference type="ARBA" id="ARBA00023170"/>
    </source>
</evidence>
<dbReference type="PROSITE" id="PS50011">
    <property type="entry name" value="PROTEIN_KINASE_DOM"/>
    <property type="match status" value="2"/>
</dbReference>
<evidence type="ECO:0000256" key="20">
    <source>
        <dbReference type="SAM" id="MobiDB-lite"/>
    </source>
</evidence>
<dbReference type="PANTHER" id="PTHR47982">
    <property type="entry name" value="PROLINE-RICH RECEPTOR-LIKE PROTEIN KINASE PERK4"/>
    <property type="match status" value="1"/>
</dbReference>
<accession>A0ABD1GD04</accession>
<dbReference type="Gene3D" id="3.30.200.20">
    <property type="entry name" value="Phosphorylase Kinase, domain 1"/>
    <property type="match status" value="2"/>
</dbReference>